<dbReference type="Gene3D" id="1.25.10.10">
    <property type="entry name" value="Leucine-rich Repeat Variant"/>
    <property type="match status" value="1"/>
</dbReference>
<keyword evidence="2" id="KW-1133">Transmembrane helix</keyword>
<feature type="transmembrane region" description="Helical" evidence="2">
    <location>
        <begin position="164"/>
        <end position="182"/>
    </location>
</feature>
<dbReference type="EMBL" id="JAMFTS010000004">
    <property type="protein sequence ID" value="KAJ4760745.1"/>
    <property type="molecule type" value="Genomic_DNA"/>
</dbReference>
<organism evidence="3 4">
    <name type="scientific">Rhynchospora pubera</name>
    <dbReference type="NCBI Taxonomy" id="906938"/>
    <lineage>
        <taxon>Eukaryota</taxon>
        <taxon>Viridiplantae</taxon>
        <taxon>Streptophyta</taxon>
        <taxon>Embryophyta</taxon>
        <taxon>Tracheophyta</taxon>
        <taxon>Spermatophyta</taxon>
        <taxon>Magnoliopsida</taxon>
        <taxon>Liliopsida</taxon>
        <taxon>Poales</taxon>
        <taxon>Cyperaceae</taxon>
        <taxon>Cyperoideae</taxon>
        <taxon>Rhynchosporeae</taxon>
        <taxon>Rhynchospora</taxon>
    </lineage>
</organism>
<dbReference type="Proteomes" id="UP001140206">
    <property type="component" value="Chromosome 4"/>
</dbReference>
<proteinExistence type="predicted"/>
<evidence type="ECO:0000313" key="3">
    <source>
        <dbReference type="EMBL" id="KAJ4760745.1"/>
    </source>
</evidence>
<evidence type="ECO:0000256" key="1">
    <source>
        <dbReference type="SAM" id="MobiDB-lite"/>
    </source>
</evidence>
<reference evidence="3" key="1">
    <citation type="submission" date="2022-08" db="EMBL/GenBank/DDBJ databases">
        <authorList>
            <person name="Marques A."/>
        </authorList>
    </citation>
    <scope>NUCLEOTIDE SEQUENCE</scope>
    <source>
        <strain evidence="3">RhyPub2mFocal</strain>
        <tissue evidence="3">Leaves</tissue>
    </source>
</reference>
<feature type="transmembrane region" description="Helical" evidence="2">
    <location>
        <begin position="203"/>
        <end position="222"/>
    </location>
</feature>
<name>A0AAV8CXG7_9POAL</name>
<dbReference type="AlphaFoldDB" id="A0AAV8CXG7"/>
<dbReference type="PANTHER" id="PTHR33115:SF50">
    <property type="entry name" value="ARM REPEAT SUPERFAMILY PROTEIN"/>
    <property type="match status" value="1"/>
</dbReference>
<keyword evidence="2" id="KW-0472">Membrane</keyword>
<feature type="compositionally biased region" description="Basic and acidic residues" evidence="1">
    <location>
        <begin position="8"/>
        <end position="34"/>
    </location>
</feature>
<feature type="transmembrane region" description="Helical" evidence="2">
    <location>
        <begin position="137"/>
        <end position="158"/>
    </location>
</feature>
<keyword evidence="4" id="KW-1185">Reference proteome</keyword>
<feature type="region of interest" description="Disordered" evidence="1">
    <location>
        <begin position="1"/>
        <end position="43"/>
    </location>
</feature>
<keyword evidence="2" id="KW-0812">Transmembrane</keyword>
<feature type="transmembrane region" description="Helical" evidence="2">
    <location>
        <begin position="242"/>
        <end position="260"/>
    </location>
</feature>
<accession>A0AAV8CXG7</accession>
<dbReference type="PANTHER" id="PTHR33115">
    <property type="entry name" value="ARM REPEAT SUPERFAMILY PROTEIN"/>
    <property type="match status" value="1"/>
</dbReference>
<sequence length="798" mass="90897">MEEETEWEREIAHKEEKRKPQEKMEKAEEIRPENDDSLMNNSMQPKLSSDEILLTIPANIIEEEREVHVPHSSTENSMSLSRASIIFDTIEHPDDWGAINSGQSDRSGVLRRGSYIYPWPEKELTNFALRIVIMEKAASGIGLLTFIWATVVLLGGFASTLKTIDFVFITIIIFMVGTGIFNRNHKLDSRFFFQATKAISSTIGKNLTILQFSFAIICITFSVMRLVEHIYGEDLYTTNMKVALYIFYVMALVHAALFLLKKAYWFWRVSYHKIIHNVSGEFGFGVSGVLLVQRFFYETYWQLSKGSVFSALDLDIIAFAQGLLASNSHKDQLIAVRILNNTISHEKYSEETRRRLETSIETIGRLFNMLTWKYQEDSTIRIIAAKIVERLASDLLVKHIPGGMDCIHSLLTVNPEDLNENIAKLNLIGLNILKRLAGNPKNCWMIKETRGLLSMIIVFTKYKDDRIHSPYNLKLVKRSLILLTKITSTKGKTGKILRRHVSDIASTVSNLRDILINEGTKQKLLILAVETLTALSVDTDGRKKIGRTSGVIKVLLSIFLQLSHTNYKCKLRVRAGGLLAILVLQNKRNCSELFDLEGVVEKLIKILHVVNSDVRIQSWDENELYKIMAMRILRNLRAYAGRKWHDKLKEVVDALPWVLGAILSTKNYDELLEACTELCVQICKFTSIKEYDEIIRNAGYSMIDVAKMLLNILKENKAPNNLIPRLRRSAIELAIWMMESYDPFISYFKAGELGDVLTQVAETTSDFENFQLFSGDIGLAKHPKTISSLLLKAKKLLA</sequence>
<evidence type="ECO:0000313" key="4">
    <source>
        <dbReference type="Proteomes" id="UP001140206"/>
    </source>
</evidence>
<comment type="caution">
    <text evidence="3">The sequence shown here is derived from an EMBL/GenBank/DDBJ whole genome shotgun (WGS) entry which is preliminary data.</text>
</comment>
<evidence type="ECO:0000256" key="2">
    <source>
        <dbReference type="SAM" id="Phobius"/>
    </source>
</evidence>
<dbReference type="SUPFAM" id="SSF48371">
    <property type="entry name" value="ARM repeat"/>
    <property type="match status" value="1"/>
</dbReference>
<dbReference type="InterPro" id="IPR016024">
    <property type="entry name" value="ARM-type_fold"/>
</dbReference>
<dbReference type="InterPro" id="IPR011989">
    <property type="entry name" value="ARM-like"/>
</dbReference>
<gene>
    <name evidence="3" type="ORF">LUZ62_071120</name>
</gene>
<protein>
    <submittedName>
        <fullName evidence="3">ARM repeat superfamily protein</fullName>
    </submittedName>
</protein>